<dbReference type="EMBL" id="DS547115">
    <property type="protein sequence ID" value="EDR05085.1"/>
    <property type="molecule type" value="Genomic_DNA"/>
</dbReference>
<feature type="compositionally biased region" description="Polar residues" evidence="1">
    <location>
        <begin position="201"/>
        <end position="219"/>
    </location>
</feature>
<feature type="compositionally biased region" description="Basic and acidic residues" evidence="1">
    <location>
        <begin position="107"/>
        <end position="116"/>
    </location>
</feature>
<feature type="compositionally biased region" description="Pro residues" evidence="1">
    <location>
        <begin position="78"/>
        <end position="88"/>
    </location>
</feature>
<accession>B0DKL1</accession>
<gene>
    <name evidence="2" type="ORF">LACBIDRAFT_294974</name>
</gene>
<evidence type="ECO:0000313" key="2">
    <source>
        <dbReference type="EMBL" id="EDR05085.1"/>
    </source>
</evidence>
<dbReference type="OrthoDB" id="3243310at2759"/>
<dbReference type="KEGG" id="lbc:LACBIDRAFT_294974"/>
<feature type="compositionally biased region" description="Polar residues" evidence="1">
    <location>
        <begin position="699"/>
        <end position="713"/>
    </location>
</feature>
<dbReference type="GeneID" id="6080118"/>
<protein>
    <submittedName>
        <fullName evidence="2">Predicted protein</fullName>
    </submittedName>
</protein>
<dbReference type="InParanoid" id="B0DKL1"/>
<feature type="compositionally biased region" description="Basic and acidic residues" evidence="1">
    <location>
        <begin position="130"/>
        <end position="147"/>
    </location>
</feature>
<dbReference type="AlphaFoldDB" id="B0DKL1"/>
<name>B0DKL1_LACBS</name>
<dbReference type="RefSeq" id="XP_001884475.1">
    <property type="nucleotide sequence ID" value="XM_001884440.1"/>
</dbReference>
<feature type="compositionally biased region" description="Basic residues" evidence="1">
    <location>
        <begin position="642"/>
        <end position="654"/>
    </location>
</feature>
<proteinExistence type="predicted"/>
<feature type="region of interest" description="Disordered" evidence="1">
    <location>
        <begin position="1"/>
        <end position="479"/>
    </location>
</feature>
<feature type="compositionally biased region" description="Polar residues" evidence="1">
    <location>
        <begin position="118"/>
        <end position="128"/>
    </location>
</feature>
<evidence type="ECO:0000313" key="3">
    <source>
        <dbReference type="Proteomes" id="UP000001194"/>
    </source>
</evidence>
<sequence length="929" mass="103680">MALLRLPNPPNIIDPTPERRITPPPPSQHSHSQPIINTHYPRPMPRTAPPQFLTKFEMTDELLADIERADQQQSQNQIPPPALAPAPHPYTSGYPPRSESPFPPKDPNVERIRAMERSSPNGPDNGQQRRTREPQATRESPKARDRQPTSPIAASFAAQVQQAHTPERRGSPLVPGPGESPAGYIAQYSRDSPPVLRRASNAVNPEPRSNLSLASQTPPLQAIARTPDRSLPVQEEAEDEFRIPSKNGLGAHESWKNNNEQQGVSEQHTSRRPPPPSPTPSSDLHPEGNSQRYDMNLTHGGRESRTGYRGEDGKPLLESQPQTARYVGRDSGEEEGGYTPRSPTAGLPDAPPHDTFYHQQNMALRQPVRVKTRNGSTDGLGMRSLDPSAFEQTPSSTALPTPLSDRPSQFVESRRSMQDLQHQYHPQPQQVQQHQQYQQHQQQHHQQHQHNQQRYTHDPRSNHNGRYAQPQVYPDDFQSYGEDAASSYIQSYLQSPRPDAPIPPTPRSQSAAPSPSPLISEGYNMGGKDLPFSPVAPVGSPYPYPFSHVRRNQPINAPNRPHYDPNHPSVIQEQLAKQWQIYAQNNHGNITDSTLSPSSTPFPAAAYNPWAIWHTNRMGRVHDTTSLQSSPSHEPIPLPPPPRKKDRLVRRQASTRKPPPRVDSTQPRETSPEPSSSGEETAGEDRGFSVPLPEIINNGHGNHTWPANGTTGSIVLPTADDDPDWVDEQEEGDDDDLLELEYHPNYISNVEKRRRKWEMGWEALVQAFQNLDRQTDATMVLLAAPSHSTKLHSLRSRSVRRQPALANSSSMSDLRTGFKRIASQRRSTRSMKSSLVDRLINCAATSGAGGDGSDGSSESREEDLRHLLETALGSLGVLGGIFEQRESRWVEEMQRINEDRERVELLLRQVLGDNHATLQSPRVLNVQGP</sequence>
<keyword evidence="3" id="KW-1185">Reference proteome</keyword>
<feature type="compositionally biased region" description="Low complexity" evidence="1">
    <location>
        <begin position="421"/>
        <end position="441"/>
    </location>
</feature>
<feature type="compositionally biased region" description="Low complexity" evidence="1">
    <location>
        <begin position="664"/>
        <end position="680"/>
    </location>
</feature>
<feature type="compositionally biased region" description="Basic and acidic residues" evidence="1">
    <location>
        <begin position="300"/>
        <end position="315"/>
    </location>
</feature>
<reference evidence="2 3" key="1">
    <citation type="journal article" date="2008" name="Nature">
        <title>The genome of Laccaria bicolor provides insights into mycorrhizal symbiosis.</title>
        <authorList>
            <person name="Martin F."/>
            <person name="Aerts A."/>
            <person name="Ahren D."/>
            <person name="Brun A."/>
            <person name="Danchin E.G.J."/>
            <person name="Duchaussoy F."/>
            <person name="Gibon J."/>
            <person name="Kohler A."/>
            <person name="Lindquist E."/>
            <person name="Pereda V."/>
            <person name="Salamov A."/>
            <person name="Shapiro H.J."/>
            <person name="Wuyts J."/>
            <person name="Blaudez D."/>
            <person name="Buee M."/>
            <person name="Brokstein P."/>
            <person name="Canbaeck B."/>
            <person name="Cohen D."/>
            <person name="Courty P.E."/>
            <person name="Coutinho P.M."/>
            <person name="Delaruelle C."/>
            <person name="Detter J.C."/>
            <person name="Deveau A."/>
            <person name="DiFazio S."/>
            <person name="Duplessis S."/>
            <person name="Fraissinet-Tachet L."/>
            <person name="Lucic E."/>
            <person name="Frey-Klett P."/>
            <person name="Fourrey C."/>
            <person name="Feussner I."/>
            <person name="Gay G."/>
            <person name="Grimwood J."/>
            <person name="Hoegger P.J."/>
            <person name="Jain P."/>
            <person name="Kilaru S."/>
            <person name="Labbe J."/>
            <person name="Lin Y.C."/>
            <person name="Legue V."/>
            <person name="Le Tacon F."/>
            <person name="Marmeisse R."/>
            <person name="Melayah D."/>
            <person name="Montanini B."/>
            <person name="Muratet M."/>
            <person name="Nehls U."/>
            <person name="Niculita-Hirzel H."/>
            <person name="Oudot-Le Secq M.P."/>
            <person name="Peter M."/>
            <person name="Quesneville H."/>
            <person name="Rajashekar B."/>
            <person name="Reich M."/>
            <person name="Rouhier N."/>
            <person name="Schmutz J."/>
            <person name="Yin T."/>
            <person name="Chalot M."/>
            <person name="Henrissat B."/>
            <person name="Kuees U."/>
            <person name="Lucas S."/>
            <person name="Van de Peer Y."/>
            <person name="Podila G.K."/>
            <person name="Polle A."/>
            <person name="Pukkila P.J."/>
            <person name="Richardson P.M."/>
            <person name="Rouze P."/>
            <person name="Sanders I.R."/>
            <person name="Stajich J.E."/>
            <person name="Tunlid A."/>
            <person name="Tuskan G."/>
            <person name="Grigoriev I.V."/>
        </authorList>
    </citation>
    <scope>NUCLEOTIDE SEQUENCE [LARGE SCALE GENOMIC DNA]</scope>
    <source>
        <strain evidence="3">S238N-H82 / ATCC MYA-4686</strain>
    </source>
</reference>
<organism evidence="3">
    <name type="scientific">Laccaria bicolor (strain S238N-H82 / ATCC MYA-4686)</name>
    <name type="common">Bicoloured deceiver</name>
    <name type="synonym">Laccaria laccata var. bicolor</name>
    <dbReference type="NCBI Taxonomy" id="486041"/>
    <lineage>
        <taxon>Eukaryota</taxon>
        <taxon>Fungi</taxon>
        <taxon>Dikarya</taxon>
        <taxon>Basidiomycota</taxon>
        <taxon>Agaricomycotina</taxon>
        <taxon>Agaricomycetes</taxon>
        <taxon>Agaricomycetidae</taxon>
        <taxon>Agaricales</taxon>
        <taxon>Agaricineae</taxon>
        <taxon>Hydnangiaceae</taxon>
        <taxon>Laccaria</taxon>
    </lineage>
</organism>
<feature type="region of interest" description="Disordered" evidence="1">
    <location>
        <begin position="623"/>
        <end position="721"/>
    </location>
</feature>
<dbReference type="Proteomes" id="UP000001194">
    <property type="component" value="Unassembled WGS sequence"/>
</dbReference>
<dbReference type="HOGENOM" id="CLU_004143_0_0_1"/>
<feature type="region of interest" description="Disordered" evidence="1">
    <location>
        <begin position="494"/>
        <end position="525"/>
    </location>
</feature>
<feature type="compositionally biased region" description="Polar residues" evidence="1">
    <location>
        <begin position="256"/>
        <end position="267"/>
    </location>
</feature>
<evidence type="ECO:0000256" key="1">
    <source>
        <dbReference type="SAM" id="MobiDB-lite"/>
    </source>
</evidence>
<feature type="compositionally biased region" description="Polar residues" evidence="1">
    <location>
        <begin position="148"/>
        <end position="164"/>
    </location>
</feature>
<feature type="compositionally biased region" description="Polar residues" evidence="1">
    <location>
        <begin position="390"/>
        <end position="399"/>
    </location>
</feature>